<keyword evidence="2" id="KW-1185">Reference proteome</keyword>
<evidence type="ECO:0000313" key="1">
    <source>
        <dbReference type="EMBL" id="RQH49100.1"/>
    </source>
</evidence>
<keyword evidence="1" id="KW-0645">Protease</keyword>
<dbReference type="OrthoDB" id="7873998at2"/>
<reference evidence="1 2" key="1">
    <citation type="journal article" date="2018" name="ACS Chem. Biol.">
        <title>Ketoreductase domain dysfunction expands chemodiversity: malyngamide biosynthesis in the cyanobacterium Okeania hirsuta.</title>
        <authorList>
            <person name="Moss N.A."/>
            <person name="Leao T."/>
            <person name="Rankin M."/>
            <person name="McCullough T.M."/>
            <person name="Qu P."/>
            <person name="Korobeynikov A."/>
            <person name="Smith J.L."/>
            <person name="Gerwick L."/>
            <person name="Gerwick W.H."/>
        </authorList>
    </citation>
    <scope>NUCLEOTIDE SEQUENCE [LARGE SCALE GENOMIC DNA]</scope>
    <source>
        <strain evidence="1 2">PAB10Feb10-1</strain>
    </source>
</reference>
<organism evidence="1 2">
    <name type="scientific">Okeania hirsuta</name>
    <dbReference type="NCBI Taxonomy" id="1458930"/>
    <lineage>
        <taxon>Bacteria</taxon>
        <taxon>Bacillati</taxon>
        <taxon>Cyanobacteriota</taxon>
        <taxon>Cyanophyceae</taxon>
        <taxon>Oscillatoriophycideae</taxon>
        <taxon>Oscillatoriales</taxon>
        <taxon>Microcoleaceae</taxon>
        <taxon>Okeania</taxon>
    </lineage>
</organism>
<name>A0A3N6QQ82_9CYAN</name>
<evidence type="ECO:0000313" key="2">
    <source>
        <dbReference type="Proteomes" id="UP000269154"/>
    </source>
</evidence>
<accession>A0A3N6QQ82</accession>
<dbReference type="EMBL" id="RCBY01000027">
    <property type="protein sequence ID" value="RQH49100.1"/>
    <property type="molecule type" value="Genomic_DNA"/>
</dbReference>
<protein>
    <submittedName>
        <fullName evidence="1">Carboxypeptidase regulatory-like domain-containing protein</fullName>
    </submittedName>
</protein>
<comment type="caution">
    <text evidence="1">The sequence shown here is derived from an EMBL/GenBank/DDBJ whole genome shotgun (WGS) entry which is preliminary data.</text>
</comment>
<keyword evidence="1" id="KW-0378">Hydrolase</keyword>
<sequence length="168" mass="18988">MKWQFAIPLIFLSSVSLQGKAIAHGVKIQHQITQAIKINATYDTGTPLPNASVTVYAPIEPNKVWLKGTTDEQGNFIFHPDSSLSGTWEIKVRQAGHGGLVSIPFQVDESNNYHNHNVSKNHKYLANISNDYNPLQKGLMIGCTMWGFVGTTLFFWRFKTQYRPQEEH</sequence>
<keyword evidence="1" id="KW-0121">Carboxypeptidase</keyword>
<dbReference type="RefSeq" id="WP_124144539.1">
    <property type="nucleotide sequence ID" value="NZ_CAWOKI010000025.1"/>
</dbReference>
<dbReference type="SUPFAM" id="SSF49478">
    <property type="entry name" value="Cna protein B-type domain"/>
    <property type="match status" value="1"/>
</dbReference>
<dbReference type="AlphaFoldDB" id="A0A3N6QQ82"/>
<gene>
    <name evidence="1" type="ORF">D5R40_07340</name>
</gene>
<dbReference type="GO" id="GO:0004180">
    <property type="term" value="F:carboxypeptidase activity"/>
    <property type="evidence" value="ECO:0007669"/>
    <property type="project" value="UniProtKB-KW"/>
</dbReference>
<dbReference type="Proteomes" id="UP000269154">
    <property type="component" value="Unassembled WGS sequence"/>
</dbReference>
<proteinExistence type="predicted"/>